<protein>
    <submittedName>
        <fullName evidence="1">Uncharacterized protein</fullName>
    </submittedName>
</protein>
<gene>
    <name evidence="1" type="ORF">S01H1_84959</name>
</gene>
<feature type="non-terminal residue" evidence="1">
    <location>
        <position position="1"/>
    </location>
</feature>
<dbReference type="AlphaFoldDB" id="X0YFQ0"/>
<comment type="caution">
    <text evidence="1">The sequence shown here is derived from an EMBL/GenBank/DDBJ whole genome shotgun (WGS) entry which is preliminary data.</text>
</comment>
<sequence>LSQKMDLVLAQKSEYPDTEVPQRRSINPAEVVVNPAVSEPKKLESIYEIAARTVGLE</sequence>
<reference evidence="1" key="1">
    <citation type="journal article" date="2014" name="Front. Microbiol.">
        <title>High frequency of phylogenetically diverse reductive dehalogenase-homologous genes in deep subseafloor sedimentary metagenomes.</title>
        <authorList>
            <person name="Kawai M."/>
            <person name="Futagami T."/>
            <person name="Toyoda A."/>
            <person name="Takaki Y."/>
            <person name="Nishi S."/>
            <person name="Hori S."/>
            <person name="Arai W."/>
            <person name="Tsubouchi T."/>
            <person name="Morono Y."/>
            <person name="Uchiyama I."/>
            <person name="Ito T."/>
            <person name="Fujiyama A."/>
            <person name="Inagaki F."/>
            <person name="Takami H."/>
        </authorList>
    </citation>
    <scope>NUCLEOTIDE SEQUENCE</scope>
    <source>
        <strain evidence="1">Expedition CK06-06</strain>
    </source>
</reference>
<accession>X0YFQ0</accession>
<dbReference type="EMBL" id="BARS01058163">
    <property type="protein sequence ID" value="GAG46027.1"/>
    <property type="molecule type" value="Genomic_DNA"/>
</dbReference>
<proteinExistence type="predicted"/>
<organism evidence="1">
    <name type="scientific">marine sediment metagenome</name>
    <dbReference type="NCBI Taxonomy" id="412755"/>
    <lineage>
        <taxon>unclassified sequences</taxon>
        <taxon>metagenomes</taxon>
        <taxon>ecological metagenomes</taxon>
    </lineage>
</organism>
<name>X0YFQ0_9ZZZZ</name>
<evidence type="ECO:0000313" key="1">
    <source>
        <dbReference type="EMBL" id="GAG46027.1"/>
    </source>
</evidence>